<evidence type="ECO:0000313" key="2">
    <source>
        <dbReference type="Proteomes" id="UP001165060"/>
    </source>
</evidence>
<dbReference type="InterPro" id="IPR032675">
    <property type="entry name" value="LRR_dom_sf"/>
</dbReference>
<accession>A0ABQ6N1V9</accession>
<organism evidence="1 2">
    <name type="scientific">Tetraparma gracilis</name>
    <dbReference type="NCBI Taxonomy" id="2962635"/>
    <lineage>
        <taxon>Eukaryota</taxon>
        <taxon>Sar</taxon>
        <taxon>Stramenopiles</taxon>
        <taxon>Ochrophyta</taxon>
        <taxon>Bolidophyceae</taxon>
        <taxon>Parmales</taxon>
        <taxon>Triparmaceae</taxon>
        <taxon>Tetraparma</taxon>
    </lineage>
</organism>
<dbReference type="Gene3D" id="3.80.10.10">
    <property type="entry name" value="Ribonuclease Inhibitor"/>
    <property type="match status" value="1"/>
</dbReference>
<keyword evidence="2" id="KW-1185">Reference proteome</keyword>
<comment type="caution">
    <text evidence="1">The sequence shown here is derived from an EMBL/GenBank/DDBJ whole genome shotgun (WGS) entry which is preliminary data.</text>
</comment>
<dbReference type="Proteomes" id="UP001165060">
    <property type="component" value="Unassembled WGS sequence"/>
</dbReference>
<evidence type="ECO:0000313" key="1">
    <source>
        <dbReference type="EMBL" id="GMI37795.1"/>
    </source>
</evidence>
<dbReference type="InterPro" id="IPR026906">
    <property type="entry name" value="LRR_5"/>
</dbReference>
<dbReference type="Pfam" id="PF13306">
    <property type="entry name" value="LRR_5"/>
    <property type="match status" value="2"/>
</dbReference>
<sequence>MTVVEYEGMPSEFESSPSVTGLLIDPGVTSIAAAAFYQCSALRTLAAPPAPPGAPGAAGPLASSAVTSISERAFAATGLLDLVGLPPSLSSLSSCAFAACPDLRSLRGLPLRCEVHPDAFYNCTGLQAEAARRGLQDVPHLVRARALRFSLLSALRRARRELKAAKGGAKRRATRAGAGGGLAAAIVGCPGPAIRTIVAFVGWGFERVEPKGGGGEDAPKRGR</sequence>
<feature type="non-terminal residue" evidence="1">
    <location>
        <position position="223"/>
    </location>
</feature>
<reference evidence="1 2" key="1">
    <citation type="journal article" date="2023" name="Commun. Biol.">
        <title>Genome analysis of Parmales, the sister group of diatoms, reveals the evolutionary specialization of diatoms from phago-mixotrophs to photoautotrophs.</title>
        <authorList>
            <person name="Ban H."/>
            <person name="Sato S."/>
            <person name="Yoshikawa S."/>
            <person name="Yamada K."/>
            <person name="Nakamura Y."/>
            <person name="Ichinomiya M."/>
            <person name="Sato N."/>
            <person name="Blanc-Mathieu R."/>
            <person name="Endo H."/>
            <person name="Kuwata A."/>
            <person name="Ogata H."/>
        </authorList>
    </citation>
    <scope>NUCLEOTIDE SEQUENCE [LARGE SCALE GENOMIC DNA]</scope>
</reference>
<name>A0ABQ6N1V9_9STRA</name>
<dbReference type="EMBL" id="BRYB01000792">
    <property type="protein sequence ID" value="GMI37795.1"/>
    <property type="molecule type" value="Genomic_DNA"/>
</dbReference>
<gene>
    <name evidence="1" type="ORF">TeGR_g3276</name>
</gene>
<proteinExistence type="predicted"/>
<protein>
    <submittedName>
        <fullName evidence="1">Uncharacterized protein</fullName>
    </submittedName>
</protein>